<keyword evidence="1" id="KW-0677">Repeat</keyword>
<dbReference type="EMBL" id="PDPS01000025">
    <property type="protein sequence ID" value="PID57757.1"/>
    <property type="molecule type" value="Genomic_DNA"/>
</dbReference>
<dbReference type="InterPro" id="IPR025392">
    <property type="entry name" value="DUF4124"/>
</dbReference>
<name>A0A2G6E753_9BACT</name>
<dbReference type="Pfam" id="PF13424">
    <property type="entry name" value="TPR_12"/>
    <property type="match status" value="1"/>
</dbReference>
<feature type="repeat" description="TPR" evidence="3">
    <location>
        <begin position="275"/>
        <end position="308"/>
    </location>
</feature>
<evidence type="ECO:0000256" key="2">
    <source>
        <dbReference type="ARBA" id="ARBA00022803"/>
    </source>
</evidence>
<dbReference type="PROSITE" id="PS50293">
    <property type="entry name" value="TPR_REGION"/>
    <property type="match status" value="1"/>
</dbReference>
<feature type="compositionally biased region" description="Polar residues" evidence="4">
    <location>
        <begin position="66"/>
        <end position="87"/>
    </location>
</feature>
<feature type="region of interest" description="Disordered" evidence="4">
    <location>
        <begin position="66"/>
        <end position="103"/>
    </location>
</feature>
<dbReference type="InterPro" id="IPR019734">
    <property type="entry name" value="TPR_rpt"/>
</dbReference>
<dbReference type="InterPro" id="IPR011969">
    <property type="entry name" value="Clan_AA_Asp_peptidase_C"/>
</dbReference>
<feature type="domain" description="DUF4124" evidence="5">
    <location>
        <begin position="18"/>
        <end position="57"/>
    </location>
</feature>
<dbReference type="CDD" id="cd05483">
    <property type="entry name" value="retropepsin_like_bacteria"/>
    <property type="match status" value="1"/>
</dbReference>
<keyword evidence="2 3" id="KW-0802">TPR repeat</keyword>
<dbReference type="SUPFAM" id="SSF50630">
    <property type="entry name" value="Acid proteases"/>
    <property type="match status" value="1"/>
</dbReference>
<dbReference type="GO" id="GO:0006508">
    <property type="term" value="P:proteolysis"/>
    <property type="evidence" value="ECO:0007669"/>
    <property type="project" value="InterPro"/>
</dbReference>
<reference evidence="6 7" key="1">
    <citation type="submission" date="2017-10" db="EMBL/GenBank/DDBJ databases">
        <title>Novel microbial diversity and functional potential in the marine mammal oral microbiome.</title>
        <authorList>
            <person name="Dudek N.K."/>
            <person name="Sun C.L."/>
            <person name="Burstein D."/>
            <person name="Kantor R.S."/>
            <person name="Aliaga Goltsman D.S."/>
            <person name="Bik E.M."/>
            <person name="Thomas B.C."/>
            <person name="Banfield J.F."/>
            <person name="Relman D.A."/>
        </authorList>
    </citation>
    <scope>NUCLEOTIDE SEQUENCE [LARGE SCALE GENOMIC DNA]</scope>
    <source>
        <strain evidence="6">DOLZORAL124_49_17</strain>
    </source>
</reference>
<dbReference type="AlphaFoldDB" id="A0A2G6E753"/>
<dbReference type="InterPro" id="IPR021109">
    <property type="entry name" value="Peptidase_aspartic_dom_sf"/>
</dbReference>
<dbReference type="PROSITE" id="PS00141">
    <property type="entry name" value="ASP_PROTEASE"/>
    <property type="match status" value="1"/>
</dbReference>
<dbReference type="SUPFAM" id="SSF48452">
    <property type="entry name" value="TPR-like"/>
    <property type="match status" value="1"/>
</dbReference>
<dbReference type="InterPro" id="IPR034122">
    <property type="entry name" value="Retropepsin-like_bacterial"/>
</dbReference>
<organism evidence="6 7">
    <name type="scientific">candidate division KSB3 bacterium</name>
    <dbReference type="NCBI Taxonomy" id="2044937"/>
    <lineage>
        <taxon>Bacteria</taxon>
        <taxon>candidate division KSB3</taxon>
    </lineage>
</organism>
<evidence type="ECO:0000313" key="7">
    <source>
        <dbReference type="Proteomes" id="UP000229740"/>
    </source>
</evidence>
<accession>A0A2G6E753</accession>
<dbReference type="Proteomes" id="UP000229740">
    <property type="component" value="Unassembled WGS sequence"/>
</dbReference>
<feature type="repeat" description="TPR" evidence="3">
    <location>
        <begin position="309"/>
        <end position="342"/>
    </location>
</feature>
<dbReference type="Gene3D" id="2.40.70.10">
    <property type="entry name" value="Acid Proteases"/>
    <property type="match status" value="1"/>
</dbReference>
<dbReference type="SMART" id="SM00028">
    <property type="entry name" value="TPR"/>
    <property type="match status" value="3"/>
</dbReference>
<dbReference type="PANTHER" id="PTHR45586">
    <property type="entry name" value="TPR REPEAT-CONTAINING PROTEIN PA4667"/>
    <property type="match status" value="1"/>
</dbReference>
<evidence type="ECO:0000259" key="5">
    <source>
        <dbReference type="Pfam" id="PF13511"/>
    </source>
</evidence>
<evidence type="ECO:0000256" key="3">
    <source>
        <dbReference type="PROSITE-ProRule" id="PRU00339"/>
    </source>
</evidence>
<evidence type="ECO:0000313" key="6">
    <source>
        <dbReference type="EMBL" id="PID57757.1"/>
    </source>
</evidence>
<dbReference type="GO" id="GO:0004190">
    <property type="term" value="F:aspartic-type endopeptidase activity"/>
    <property type="evidence" value="ECO:0007669"/>
    <property type="project" value="InterPro"/>
</dbReference>
<sequence length="355" mass="40313">MKDSCIRRFLFGGLFGILAAAPVFAEMYRWQDNMGKTHYSTSPPSHRIQGPIEVKRSNRWYRYTGENDSQPAARQNQSAPITYSTSFPRHYSEKPEEASAESRTIVPYSQQNSVMIVDVTINNRITRPFAVDTGASYTVISPEIANALFLTPAYNAPQVTLQTANGRIKAALVNLERVRLGSLETPNITAAIHDMQDASHISGLLGLNVLKRFQMTVDSMHHQLIFKTPEQEENYAKQNCVKAREQLRLGRELDDLSNKERSCYQKAISLCPDLLEAYYCLGAVYIKQKDARNAVELHQKIVAMQPDEAEAYFRLGVAYILQKKFGQAQRQLQQALRLDPNHQQAAEYLKRLKNQ</sequence>
<gene>
    <name evidence="6" type="ORF">CSB45_05900</name>
</gene>
<protein>
    <recommendedName>
        <fullName evidence="5">DUF4124 domain-containing protein</fullName>
    </recommendedName>
</protein>
<dbReference type="NCBIfam" id="TIGR02281">
    <property type="entry name" value="clan_AA_DTGA"/>
    <property type="match status" value="1"/>
</dbReference>
<evidence type="ECO:0000256" key="4">
    <source>
        <dbReference type="SAM" id="MobiDB-lite"/>
    </source>
</evidence>
<evidence type="ECO:0000256" key="1">
    <source>
        <dbReference type="ARBA" id="ARBA00022737"/>
    </source>
</evidence>
<proteinExistence type="predicted"/>
<comment type="caution">
    <text evidence="6">The sequence shown here is derived from an EMBL/GenBank/DDBJ whole genome shotgun (WGS) entry which is preliminary data.</text>
</comment>
<dbReference type="Gene3D" id="1.25.40.10">
    <property type="entry name" value="Tetratricopeptide repeat domain"/>
    <property type="match status" value="1"/>
</dbReference>
<dbReference type="PROSITE" id="PS50005">
    <property type="entry name" value="TPR"/>
    <property type="match status" value="2"/>
</dbReference>
<dbReference type="InterPro" id="IPR051012">
    <property type="entry name" value="CellSynth/LPSAsmb/PSIAsmb"/>
</dbReference>
<dbReference type="PANTHER" id="PTHR45586:SF1">
    <property type="entry name" value="LIPOPOLYSACCHARIDE ASSEMBLY PROTEIN B"/>
    <property type="match status" value="1"/>
</dbReference>
<dbReference type="InterPro" id="IPR011990">
    <property type="entry name" value="TPR-like_helical_dom_sf"/>
</dbReference>
<dbReference type="Pfam" id="PF13975">
    <property type="entry name" value="gag-asp_proteas"/>
    <property type="match status" value="1"/>
</dbReference>
<dbReference type="Pfam" id="PF13511">
    <property type="entry name" value="DUF4124"/>
    <property type="match status" value="1"/>
</dbReference>
<dbReference type="InterPro" id="IPR001969">
    <property type="entry name" value="Aspartic_peptidase_AS"/>
</dbReference>